<dbReference type="WBParaSite" id="Hba_11533">
    <property type="protein sequence ID" value="Hba_11533"/>
    <property type="gene ID" value="Hba_11533"/>
</dbReference>
<evidence type="ECO:0000313" key="2">
    <source>
        <dbReference type="WBParaSite" id="Hba_11533"/>
    </source>
</evidence>
<keyword evidence="1" id="KW-1185">Reference proteome</keyword>
<dbReference type="AlphaFoldDB" id="A0A1I7X294"/>
<protein>
    <submittedName>
        <fullName evidence="2">Uncharacterized protein</fullName>
    </submittedName>
</protein>
<name>A0A1I7X294_HETBA</name>
<sequence>MSCPKVETADNRTQQLSCLHDPTSDAHVEEVAYC</sequence>
<reference evidence="2" key="1">
    <citation type="submission" date="2016-11" db="UniProtKB">
        <authorList>
            <consortium name="WormBaseParasite"/>
        </authorList>
    </citation>
    <scope>IDENTIFICATION</scope>
</reference>
<organism evidence="1 2">
    <name type="scientific">Heterorhabditis bacteriophora</name>
    <name type="common">Entomopathogenic nematode worm</name>
    <dbReference type="NCBI Taxonomy" id="37862"/>
    <lineage>
        <taxon>Eukaryota</taxon>
        <taxon>Metazoa</taxon>
        <taxon>Ecdysozoa</taxon>
        <taxon>Nematoda</taxon>
        <taxon>Chromadorea</taxon>
        <taxon>Rhabditida</taxon>
        <taxon>Rhabditina</taxon>
        <taxon>Rhabditomorpha</taxon>
        <taxon>Strongyloidea</taxon>
        <taxon>Heterorhabditidae</taxon>
        <taxon>Heterorhabditis</taxon>
    </lineage>
</organism>
<proteinExistence type="predicted"/>
<evidence type="ECO:0000313" key="1">
    <source>
        <dbReference type="Proteomes" id="UP000095283"/>
    </source>
</evidence>
<dbReference type="Proteomes" id="UP000095283">
    <property type="component" value="Unplaced"/>
</dbReference>
<accession>A0A1I7X294</accession>